<evidence type="ECO:0000313" key="3">
    <source>
        <dbReference type="Proteomes" id="UP000029736"/>
    </source>
</evidence>
<dbReference type="Gene3D" id="3.20.20.70">
    <property type="entry name" value="Aldolase class I"/>
    <property type="match status" value="1"/>
</dbReference>
<dbReference type="PANTHER" id="PTHR43665:SF1">
    <property type="entry name" value="ISOPENTENYL-DIPHOSPHATE DELTA-ISOMERASE"/>
    <property type="match status" value="1"/>
</dbReference>
<keyword evidence="3" id="KW-1185">Reference proteome</keyword>
<gene>
    <name evidence="2" type="ORF">IX84_01840</name>
</gene>
<dbReference type="GO" id="GO:0004452">
    <property type="term" value="F:isopentenyl-diphosphate delta-isomerase activity"/>
    <property type="evidence" value="ECO:0007669"/>
    <property type="project" value="InterPro"/>
</dbReference>
<dbReference type="GO" id="GO:0010181">
    <property type="term" value="F:FMN binding"/>
    <property type="evidence" value="ECO:0007669"/>
    <property type="project" value="InterPro"/>
</dbReference>
<reference evidence="2 3" key="1">
    <citation type="journal article" date="2014" name="Int. J. Syst. Evol. Microbiol.">
        <title>Phaeodactylibacter xiamenensis gen. nov., sp. nov., a member of the family Saprospiraceae isolated from the marine alga Phaeodactylum tricornutum.</title>
        <authorList>
            <person name="Chen Z.Jr."/>
            <person name="Lei X."/>
            <person name="Lai Q."/>
            <person name="Li Y."/>
            <person name="Zhang B."/>
            <person name="Zhang J."/>
            <person name="Zhang H."/>
            <person name="Yang L."/>
            <person name="Zheng W."/>
            <person name="Tian Y."/>
            <person name="Yu Z."/>
            <person name="Xu H.Jr."/>
            <person name="Zheng T."/>
        </authorList>
    </citation>
    <scope>NUCLEOTIDE SEQUENCE [LARGE SCALE GENOMIC DNA]</scope>
    <source>
        <strain evidence="2 3">KD52</strain>
    </source>
</reference>
<dbReference type="STRING" id="1524460.IX84_01840"/>
<name>A0A098SBJ0_9BACT</name>
<evidence type="ECO:0000256" key="1">
    <source>
        <dbReference type="SAM" id="MobiDB-lite"/>
    </source>
</evidence>
<dbReference type="OrthoDB" id="9795032at2"/>
<dbReference type="SUPFAM" id="SSF51395">
    <property type="entry name" value="FMN-linked oxidoreductases"/>
    <property type="match status" value="1"/>
</dbReference>
<keyword evidence="2" id="KW-0413">Isomerase</keyword>
<feature type="region of interest" description="Disordered" evidence="1">
    <location>
        <begin position="1"/>
        <end position="26"/>
    </location>
</feature>
<dbReference type="PANTHER" id="PTHR43665">
    <property type="entry name" value="ISOPENTENYL-DIPHOSPHATE DELTA-ISOMERASE"/>
    <property type="match status" value="1"/>
</dbReference>
<proteinExistence type="predicted"/>
<dbReference type="EMBL" id="JPOS01000004">
    <property type="protein sequence ID" value="KGE89541.1"/>
    <property type="molecule type" value="Genomic_DNA"/>
</dbReference>
<dbReference type="Proteomes" id="UP000029736">
    <property type="component" value="Unassembled WGS sequence"/>
</dbReference>
<comment type="caution">
    <text evidence="2">The sequence shown here is derived from an EMBL/GenBank/DDBJ whole genome shotgun (WGS) entry which is preliminary data.</text>
</comment>
<evidence type="ECO:0000313" key="2">
    <source>
        <dbReference type="EMBL" id="KGE89541.1"/>
    </source>
</evidence>
<sequence>MTFTSKPLNVDTLSPKEDPTASSRKRDHIELAFRSQVESGTLDQRFYYEPLLSGHPAKGSLKNFLFLGKTMRAPVWVSSMTGGTDWANTINHNLARACKEFGMGMGLGSCRPLLYSNESLPDFDVRKEIGDDLPLFANLGIAQLEELIDRGELYRVRELTDKLQADGLIIHVNPLQEWLQPEGDRFVRSSLQVIEMVLEKVNLPIIVKEVGQGMGMESLRALMQLPLAAIDFAANGGTNFARLEMLRSDEAKAAIYEQLAHVGHSAAEMTLMANQLLEELGDKAVCRQFIISGGVRTFLDGYYLTQKLNAPAIYGQASSFLRHARGSYEELQTYVAAQIEGLELANAFLRVR</sequence>
<dbReference type="InterPro" id="IPR011179">
    <property type="entry name" value="IPdP_isomerase"/>
</dbReference>
<dbReference type="GO" id="GO:0008299">
    <property type="term" value="P:isoprenoid biosynthetic process"/>
    <property type="evidence" value="ECO:0007669"/>
    <property type="project" value="InterPro"/>
</dbReference>
<accession>A0A098SBJ0</accession>
<dbReference type="InterPro" id="IPR013785">
    <property type="entry name" value="Aldolase_TIM"/>
</dbReference>
<protein>
    <submittedName>
        <fullName evidence="2">Isopentenyl-diphosphate delta-isomerase</fullName>
    </submittedName>
</protein>
<dbReference type="RefSeq" id="WP_044216047.1">
    <property type="nucleotide sequence ID" value="NZ_JBKAGJ010000005.1"/>
</dbReference>
<organism evidence="2 3">
    <name type="scientific">Phaeodactylibacter xiamenensis</name>
    <dbReference type="NCBI Taxonomy" id="1524460"/>
    <lineage>
        <taxon>Bacteria</taxon>
        <taxon>Pseudomonadati</taxon>
        <taxon>Bacteroidota</taxon>
        <taxon>Saprospiria</taxon>
        <taxon>Saprospirales</taxon>
        <taxon>Haliscomenobacteraceae</taxon>
        <taxon>Phaeodactylibacter</taxon>
    </lineage>
</organism>
<dbReference type="AlphaFoldDB" id="A0A098SBJ0"/>